<evidence type="ECO:0000313" key="2">
    <source>
        <dbReference type="EMBL" id="RKK13225.1"/>
    </source>
</evidence>
<name>A0A3L6N6M7_FUSOX</name>
<reference evidence="2 3" key="1">
    <citation type="journal article" date="2018" name="Sci. Rep.">
        <title>Characterisation of pathogen-specific regions and novel effector candidates in Fusarium oxysporum f. sp. cepae.</title>
        <authorList>
            <person name="Armitage A.D."/>
            <person name="Taylor A."/>
            <person name="Sobczyk M.K."/>
            <person name="Baxter L."/>
            <person name="Greenfield B.P."/>
            <person name="Bates H.J."/>
            <person name="Wilson F."/>
            <person name="Jackson A.C."/>
            <person name="Ott S."/>
            <person name="Harrison R.J."/>
            <person name="Clarkson J.P."/>
        </authorList>
    </citation>
    <scope>NUCLEOTIDE SEQUENCE [LARGE SCALE GENOMIC DNA]</scope>
    <source>
        <strain evidence="2 3">FoC_Fus2</strain>
    </source>
</reference>
<protein>
    <submittedName>
        <fullName evidence="2">Uncharacterized protein</fullName>
    </submittedName>
</protein>
<evidence type="ECO:0000313" key="3">
    <source>
        <dbReference type="Proteomes" id="UP000270866"/>
    </source>
</evidence>
<sequence length="36" mass="4033">MDETLSRQDDEGDLEASNNSDVDDSDVWKARIFGSD</sequence>
<proteinExistence type="predicted"/>
<gene>
    <name evidence="2" type="ORF">BFJ65_g12463</name>
</gene>
<evidence type="ECO:0000256" key="1">
    <source>
        <dbReference type="SAM" id="MobiDB-lite"/>
    </source>
</evidence>
<dbReference type="Proteomes" id="UP000270866">
    <property type="component" value="Chromosome 10"/>
</dbReference>
<dbReference type="AlphaFoldDB" id="A0A3L6N6M7"/>
<comment type="caution">
    <text evidence="2">The sequence shown here is derived from an EMBL/GenBank/DDBJ whole genome shotgun (WGS) entry which is preliminary data.</text>
</comment>
<feature type="region of interest" description="Disordered" evidence="1">
    <location>
        <begin position="1"/>
        <end position="25"/>
    </location>
</feature>
<accession>A0A3L6N6M7</accession>
<dbReference type="EMBL" id="MRCU01000008">
    <property type="protein sequence ID" value="RKK13225.1"/>
    <property type="molecule type" value="Genomic_DNA"/>
</dbReference>
<organism evidence="2 3">
    <name type="scientific">Fusarium oxysporum f. sp. cepae</name>
    <dbReference type="NCBI Taxonomy" id="396571"/>
    <lineage>
        <taxon>Eukaryota</taxon>
        <taxon>Fungi</taxon>
        <taxon>Dikarya</taxon>
        <taxon>Ascomycota</taxon>
        <taxon>Pezizomycotina</taxon>
        <taxon>Sordariomycetes</taxon>
        <taxon>Hypocreomycetidae</taxon>
        <taxon>Hypocreales</taxon>
        <taxon>Nectriaceae</taxon>
        <taxon>Fusarium</taxon>
        <taxon>Fusarium oxysporum species complex</taxon>
    </lineage>
</organism>